<dbReference type="RefSeq" id="WP_118314546.1">
    <property type="nucleotide sequence ID" value="NZ_CAUDZB010000091.1"/>
</dbReference>
<proteinExistence type="predicted"/>
<name>A0A415G760_9FIRM</name>
<gene>
    <name evidence="1" type="ORF">DW068_08310</name>
</gene>
<organism evidence="1 2">
    <name type="scientific">Anaerobutyricum hallii</name>
    <dbReference type="NCBI Taxonomy" id="39488"/>
    <lineage>
        <taxon>Bacteria</taxon>
        <taxon>Bacillati</taxon>
        <taxon>Bacillota</taxon>
        <taxon>Clostridia</taxon>
        <taxon>Lachnospirales</taxon>
        <taxon>Lachnospiraceae</taxon>
        <taxon>Anaerobutyricum</taxon>
    </lineage>
</organism>
<comment type="caution">
    <text evidence="1">The sequence shown here is derived from an EMBL/GenBank/DDBJ whole genome shotgun (WGS) entry which is preliminary data.</text>
</comment>
<reference evidence="1 2" key="1">
    <citation type="submission" date="2018-08" db="EMBL/GenBank/DDBJ databases">
        <title>A genome reference for cultivated species of the human gut microbiota.</title>
        <authorList>
            <person name="Zou Y."/>
            <person name="Xue W."/>
            <person name="Luo G."/>
        </authorList>
    </citation>
    <scope>NUCLEOTIDE SEQUENCE [LARGE SCALE GENOMIC DNA]</scope>
    <source>
        <strain evidence="1 2">AF45-14BH</strain>
    </source>
</reference>
<evidence type="ECO:0008006" key="3">
    <source>
        <dbReference type="Google" id="ProtNLM"/>
    </source>
</evidence>
<dbReference type="EMBL" id="QRNJ01000028">
    <property type="protein sequence ID" value="RHK39152.1"/>
    <property type="molecule type" value="Genomic_DNA"/>
</dbReference>
<evidence type="ECO:0000313" key="1">
    <source>
        <dbReference type="EMBL" id="RHK39152.1"/>
    </source>
</evidence>
<protein>
    <recommendedName>
        <fullName evidence="3">Transposase</fullName>
    </recommendedName>
</protein>
<sequence length="584" mass="67325">MKVTVNADKRYYLDEKNIVHPDAVITTMEIFNAAKIGLYDAFYDKKYKAAGPLTEISYASWLKETFHVNAYYAAPIVRYANAALSSQTELHQMYIRNGFEDIKTRKGKITATEEDLAKKKAVKNSIREYILSGKWIKPYPKCRLKVCGKKICLPGAKEIPFTEYERKVEQDIRSLKNRLSMLRFGLQRAEAKQQARIDHPPKKIVFGTKDYYRQKDEAGERISLWKEEFFFRRHRSMSLTGRSDAKGGNFLVRMEGSDLVVTCLDGTKTRFCDFQLTRYAEEWKENLVADRSDRKPLCYNFVLHKDEHGRKYLILSVTMELDDPYVNHSFSDGCVSMDINYDIIAVSDISKKGDRIGGAVFPFDIRGRSSGQVSEIIGRTMAKVGKFCADRKKPLVMEDIDLILKRNGLRYGPAKRNRHVSLFAYAKITACIHNQGYKQKFAVIEINPAYTSQIGKFLYMKKLGISIHEAASYAIGLKGMEMLDKLLPDKRMYALLSEPARSRYEEKKDTTSVMGLWRMIYRAFQGVNTHMFYRNIPYEVLKEKKRPTFICHYKGKGQHSLPERNETASGTQPEKRCFPAGFLL</sequence>
<dbReference type="Proteomes" id="UP000283497">
    <property type="component" value="Unassembled WGS sequence"/>
</dbReference>
<evidence type="ECO:0000313" key="2">
    <source>
        <dbReference type="Proteomes" id="UP000283497"/>
    </source>
</evidence>
<accession>A0A415G760</accession>
<dbReference type="AlphaFoldDB" id="A0A415G760"/>